<evidence type="ECO:0000313" key="3">
    <source>
        <dbReference type="Proteomes" id="UP000078559"/>
    </source>
</evidence>
<sequence length="281" mass="31200">MSSNISRDEFIQDVIGGGHETPQGEADPSPSSTTDDGPVSATPTQSADPEPLPRIIKHASWSPFRFRKIQSGQPPIFHETIQRPTISEQLGRLPLDEKMRNLSPVVDTERPPVYKRLIRRYSAPKRTTEEQEPPPYTAPEHPPSVFSRPRVLVLRRLAPETTGRDIIEALVEAADAGKLPRRASRLSDVRVMSRFGLQTAIAARLEFMHPEGAKNLHELVVRGGFRVRDTVPFASLIEAAAATREASDHAIGAASPGEDRREILSSFAKRKLVRRTPLSYD</sequence>
<dbReference type="OrthoDB" id="5235297at2759"/>
<reference evidence="2" key="1">
    <citation type="submission" date="2014-12" db="EMBL/GenBank/DDBJ databases">
        <title>Genome Sequence of Valsa Canker Pathogens Uncovers a Specific Adaption of Colonization on Woody Bark.</title>
        <authorList>
            <person name="Yin Z."/>
            <person name="Liu H."/>
            <person name="Gao X."/>
            <person name="Li Z."/>
            <person name="Song N."/>
            <person name="Ke X."/>
            <person name="Dai Q."/>
            <person name="Wu Y."/>
            <person name="Sun Y."/>
            <person name="Xu J.-R."/>
            <person name="Kang Z.K."/>
            <person name="Wang L."/>
            <person name="Huang L."/>
        </authorList>
    </citation>
    <scope>NUCLEOTIDE SEQUENCE [LARGE SCALE GENOMIC DNA]</scope>
    <source>
        <strain evidence="2">03-8</strain>
    </source>
</reference>
<organism evidence="2 3">
    <name type="scientific">Cytospora mali</name>
    <name type="common">Apple Valsa canker fungus</name>
    <name type="synonym">Valsa mali</name>
    <dbReference type="NCBI Taxonomy" id="578113"/>
    <lineage>
        <taxon>Eukaryota</taxon>
        <taxon>Fungi</taxon>
        <taxon>Dikarya</taxon>
        <taxon>Ascomycota</taxon>
        <taxon>Pezizomycotina</taxon>
        <taxon>Sordariomycetes</taxon>
        <taxon>Sordariomycetidae</taxon>
        <taxon>Diaporthales</taxon>
        <taxon>Cytosporaceae</taxon>
        <taxon>Cytospora</taxon>
    </lineage>
</organism>
<feature type="region of interest" description="Disordered" evidence="1">
    <location>
        <begin position="120"/>
        <end position="143"/>
    </location>
</feature>
<evidence type="ECO:0000313" key="2">
    <source>
        <dbReference type="EMBL" id="KUI69652.1"/>
    </source>
</evidence>
<feature type="compositionally biased region" description="Polar residues" evidence="1">
    <location>
        <begin position="29"/>
        <end position="47"/>
    </location>
</feature>
<feature type="region of interest" description="Disordered" evidence="1">
    <location>
        <begin position="1"/>
        <end position="56"/>
    </location>
</feature>
<name>A0A194W053_CYTMA</name>
<protein>
    <submittedName>
        <fullName evidence="2">Uncharacterized protein</fullName>
    </submittedName>
</protein>
<keyword evidence="3" id="KW-1185">Reference proteome</keyword>
<proteinExistence type="predicted"/>
<feature type="compositionally biased region" description="Pro residues" evidence="1">
    <location>
        <begin position="133"/>
        <end position="142"/>
    </location>
</feature>
<dbReference type="EMBL" id="CM003102">
    <property type="protein sequence ID" value="KUI69652.1"/>
    <property type="molecule type" value="Genomic_DNA"/>
</dbReference>
<evidence type="ECO:0000256" key="1">
    <source>
        <dbReference type="SAM" id="MobiDB-lite"/>
    </source>
</evidence>
<accession>A0A194W053</accession>
<gene>
    <name evidence="2" type="ORF">VM1G_05157</name>
</gene>
<feature type="compositionally biased region" description="Basic and acidic residues" evidence="1">
    <location>
        <begin position="1"/>
        <end position="10"/>
    </location>
</feature>
<dbReference type="Proteomes" id="UP000078559">
    <property type="component" value="Chromosome 5"/>
</dbReference>
<dbReference type="AlphaFoldDB" id="A0A194W053"/>